<keyword evidence="4" id="KW-0597">Phosphoprotein</keyword>
<accession>A0A4V2EZ31</accession>
<dbReference type="InterPro" id="IPR058245">
    <property type="entry name" value="NreC/VraR/RcsB-like_REC"/>
</dbReference>
<dbReference type="AlphaFoldDB" id="A0A4V2EZ31"/>
<feature type="domain" description="Response regulatory" evidence="5">
    <location>
        <begin position="3"/>
        <end position="119"/>
    </location>
</feature>
<reference evidence="6 7" key="1">
    <citation type="submission" date="2019-02" db="EMBL/GenBank/DDBJ databases">
        <title>Genomic Encyclopedia of Type Strains, Phase IV (KMG-IV): sequencing the most valuable type-strain genomes for metagenomic binning, comparative biology and taxonomic classification.</title>
        <authorList>
            <person name="Goeker M."/>
        </authorList>
    </citation>
    <scope>NUCLEOTIDE SEQUENCE [LARGE SCALE GENOMIC DNA]</scope>
    <source>
        <strain evidence="6 7">DSM 18116</strain>
    </source>
</reference>
<dbReference type="Proteomes" id="UP000293874">
    <property type="component" value="Unassembled WGS sequence"/>
</dbReference>
<comment type="caution">
    <text evidence="6">The sequence shown here is derived from an EMBL/GenBank/DDBJ whole genome shotgun (WGS) entry which is preliminary data.</text>
</comment>
<protein>
    <submittedName>
        <fullName evidence="6">Two-component system invasion response regulator UvrY</fullName>
    </submittedName>
</protein>
<evidence type="ECO:0000259" key="5">
    <source>
        <dbReference type="PROSITE" id="PS50110"/>
    </source>
</evidence>
<dbReference type="SMART" id="SM00448">
    <property type="entry name" value="REC"/>
    <property type="match status" value="1"/>
</dbReference>
<dbReference type="Pfam" id="PF00072">
    <property type="entry name" value="Response_reg"/>
    <property type="match status" value="1"/>
</dbReference>
<dbReference type="GO" id="GO:0000160">
    <property type="term" value="P:phosphorelay signal transduction system"/>
    <property type="evidence" value="ECO:0007669"/>
    <property type="project" value="InterPro"/>
</dbReference>
<keyword evidence="3" id="KW-0804">Transcription</keyword>
<evidence type="ECO:0000256" key="1">
    <source>
        <dbReference type="ARBA" id="ARBA00023015"/>
    </source>
</evidence>
<name>A0A4V2EZ31_9BACT</name>
<dbReference type="CDD" id="cd17535">
    <property type="entry name" value="REC_NarL-like"/>
    <property type="match status" value="1"/>
</dbReference>
<dbReference type="PROSITE" id="PS50110">
    <property type="entry name" value="RESPONSE_REGULATORY"/>
    <property type="match status" value="1"/>
</dbReference>
<dbReference type="SUPFAM" id="SSF52172">
    <property type="entry name" value="CheY-like"/>
    <property type="match status" value="1"/>
</dbReference>
<dbReference type="OrthoDB" id="654364at2"/>
<evidence type="ECO:0000313" key="6">
    <source>
        <dbReference type="EMBL" id="RZS65070.1"/>
    </source>
</evidence>
<dbReference type="PANTHER" id="PTHR43214">
    <property type="entry name" value="TWO-COMPONENT RESPONSE REGULATOR"/>
    <property type="match status" value="1"/>
</dbReference>
<evidence type="ECO:0000256" key="4">
    <source>
        <dbReference type="PROSITE-ProRule" id="PRU00169"/>
    </source>
</evidence>
<dbReference type="Gene3D" id="3.40.50.2300">
    <property type="match status" value="1"/>
</dbReference>
<keyword evidence="7" id="KW-1185">Reference proteome</keyword>
<sequence>MIKIVIADDHRLVREAWRLLLSRDPRLDVIAVCENGHRVVEASRVLQPQVILMDINMEPMNGIEATRKIREFSKDIRIIGISVHTDWAYVNGLMQAGANGYVTKNSSGEEMIAAILQVLEGQPYFCKEITNIHSTTTNTARAAG</sequence>
<organism evidence="6 7">
    <name type="scientific">Pseudobacter ginsenosidimutans</name>
    <dbReference type="NCBI Taxonomy" id="661488"/>
    <lineage>
        <taxon>Bacteria</taxon>
        <taxon>Pseudomonadati</taxon>
        <taxon>Bacteroidota</taxon>
        <taxon>Chitinophagia</taxon>
        <taxon>Chitinophagales</taxon>
        <taxon>Chitinophagaceae</taxon>
        <taxon>Pseudobacter</taxon>
    </lineage>
</organism>
<feature type="modified residue" description="4-aspartylphosphate" evidence="4">
    <location>
        <position position="54"/>
    </location>
</feature>
<dbReference type="EMBL" id="SGXA01000006">
    <property type="protein sequence ID" value="RZS65070.1"/>
    <property type="molecule type" value="Genomic_DNA"/>
</dbReference>
<proteinExistence type="predicted"/>
<evidence type="ECO:0000313" key="7">
    <source>
        <dbReference type="Proteomes" id="UP000293874"/>
    </source>
</evidence>
<gene>
    <name evidence="6" type="ORF">EV199_5824</name>
</gene>
<evidence type="ECO:0000256" key="2">
    <source>
        <dbReference type="ARBA" id="ARBA00023125"/>
    </source>
</evidence>
<dbReference type="PANTHER" id="PTHR43214:SF41">
    <property type="entry name" value="NITRATE_NITRITE RESPONSE REGULATOR PROTEIN NARP"/>
    <property type="match status" value="1"/>
</dbReference>
<dbReference type="GO" id="GO:0003677">
    <property type="term" value="F:DNA binding"/>
    <property type="evidence" value="ECO:0007669"/>
    <property type="project" value="UniProtKB-KW"/>
</dbReference>
<evidence type="ECO:0000256" key="3">
    <source>
        <dbReference type="ARBA" id="ARBA00023163"/>
    </source>
</evidence>
<dbReference type="InterPro" id="IPR039420">
    <property type="entry name" value="WalR-like"/>
</dbReference>
<dbReference type="RefSeq" id="WP_130544308.1">
    <property type="nucleotide sequence ID" value="NZ_CP042431.1"/>
</dbReference>
<keyword evidence="1" id="KW-0805">Transcription regulation</keyword>
<dbReference type="InterPro" id="IPR001789">
    <property type="entry name" value="Sig_transdc_resp-reg_receiver"/>
</dbReference>
<dbReference type="InterPro" id="IPR011006">
    <property type="entry name" value="CheY-like_superfamily"/>
</dbReference>
<keyword evidence="2" id="KW-0238">DNA-binding</keyword>